<dbReference type="InterPro" id="IPR036249">
    <property type="entry name" value="Thioredoxin-like_sf"/>
</dbReference>
<evidence type="ECO:0000313" key="8">
    <source>
        <dbReference type="EMBL" id="QYR52101.1"/>
    </source>
</evidence>
<sequence length="117" mass="12864">MKATIYHNPQCSNSRGALERLQARNVDLEIIDYLSTPPDAETLRALIADAGLAPIDAIRAKEPEFEALGLGDADSETLIQAMASHPRLLNRPFVRTDMGTRLCRPPERVEEILPAAT</sequence>
<dbReference type="RefSeq" id="WP_220378889.1">
    <property type="nucleotide sequence ID" value="NZ_CP080544.1"/>
</dbReference>
<reference evidence="8 9" key="1">
    <citation type="submission" date="2021-08" db="EMBL/GenBank/DDBJ databases">
        <title>Lysobacter sp. strain CJ11 Genome sequencing and assembly.</title>
        <authorList>
            <person name="Kim I."/>
        </authorList>
    </citation>
    <scope>NUCLEOTIDE SEQUENCE [LARGE SCALE GENOMIC DNA]</scope>
    <source>
        <strain evidence="8 9">CJ11</strain>
    </source>
</reference>
<dbReference type="CDD" id="cd03034">
    <property type="entry name" value="ArsC_ArsC"/>
    <property type="match status" value="1"/>
</dbReference>
<evidence type="ECO:0000256" key="1">
    <source>
        <dbReference type="ARBA" id="ARBA00007198"/>
    </source>
</evidence>
<dbReference type="EC" id="1.20.4.1" evidence="4 7"/>
<proteinExistence type="inferred from homology"/>
<dbReference type="GO" id="GO:0008794">
    <property type="term" value="F:arsenate reductase (glutaredoxin) activity"/>
    <property type="evidence" value="ECO:0007669"/>
    <property type="project" value="UniProtKB-EC"/>
</dbReference>
<comment type="similarity">
    <text evidence="1 6 7">Belongs to the ArsC family.</text>
</comment>
<evidence type="ECO:0000256" key="7">
    <source>
        <dbReference type="RuleBase" id="RU362029"/>
    </source>
</evidence>
<dbReference type="SUPFAM" id="SSF52833">
    <property type="entry name" value="Thioredoxin-like"/>
    <property type="match status" value="1"/>
</dbReference>
<accession>A0ABX8WMP4</accession>
<dbReference type="Proteomes" id="UP000824755">
    <property type="component" value="Chromosome"/>
</dbReference>
<evidence type="ECO:0000256" key="5">
    <source>
        <dbReference type="ARBA" id="ARBA00039879"/>
    </source>
</evidence>
<keyword evidence="9" id="KW-1185">Reference proteome</keyword>
<evidence type="ECO:0000313" key="9">
    <source>
        <dbReference type="Proteomes" id="UP000824755"/>
    </source>
</evidence>
<gene>
    <name evidence="8" type="primary">arsC</name>
    <name evidence="8" type="ORF">H8L67_05610</name>
</gene>
<comment type="catalytic activity">
    <reaction evidence="7">
        <text>[glutaredoxin]-dithiol + arsenate + glutathione + H(+) = glutathionyl-S-S-[glutaredoxin] + arsenite + H2O</text>
        <dbReference type="Rhea" id="RHEA:22016"/>
        <dbReference type="Rhea" id="RHEA-COMP:10729"/>
        <dbReference type="Rhea" id="RHEA-COMP:17668"/>
        <dbReference type="ChEBI" id="CHEBI:15377"/>
        <dbReference type="ChEBI" id="CHEBI:15378"/>
        <dbReference type="ChEBI" id="CHEBI:29242"/>
        <dbReference type="ChEBI" id="CHEBI:29950"/>
        <dbReference type="ChEBI" id="CHEBI:48597"/>
        <dbReference type="ChEBI" id="CHEBI:57925"/>
        <dbReference type="ChEBI" id="CHEBI:146199"/>
        <dbReference type="EC" id="1.20.4.1"/>
    </reaction>
</comment>
<dbReference type="PANTHER" id="PTHR30041">
    <property type="entry name" value="ARSENATE REDUCTASE"/>
    <property type="match status" value="1"/>
</dbReference>
<dbReference type="Gene3D" id="3.40.30.10">
    <property type="entry name" value="Glutaredoxin"/>
    <property type="match status" value="1"/>
</dbReference>
<dbReference type="EMBL" id="CP080544">
    <property type="protein sequence ID" value="QYR52101.1"/>
    <property type="molecule type" value="Genomic_DNA"/>
</dbReference>
<keyword evidence="3 7" id="KW-0560">Oxidoreductase</keyword>
<name>A0ABX8WMP4_9GAMM</name>
<dbReference type="PROSITE" id="PS51353">
    <property type="entry name" value="ARSC"/>
    <property type="match status" value="1"/>
</dbReference>
<protein>
    <recommendedName>
        <fullName evidence="5 7">Arsenate reductase</fullName>
        <ecNumber evidence="4 7">1.20.4.1</ecNumber>
    </recommendedName>
</protein>
<organism evidence="8 9">
    <name type="scientific">Lysobacter soyae</name>
    <dbReference type="NCBI Taxonomy" id="2764185"/>
    <lineage>
        <taxon>Bacteria</taxon>
        <taxon>Pseudomonadati</taxon>
        <taxon>Pseudomonadota</taxon>
        <taxon>Gammaproteobacteria</taxon>
        <taxon>Lysobacterales</taxon>
        <taxon>Lysobacteraceae</taxon>
        <taxon>Lysobacter</taxon>
    </lineage>
</organism>
<dbReference type="InterPro" id="IPR006660">
    <property type="entry name" value="Arsenate_reductase-like"/>
</dbReference>
<dbReference type="Pfam" id="PF03960">
    <property type="entry name" value="ArsC"/>
    <property type="match status" value="1"/>
</dbReference>
<evidence type="ECO:0000256" key="2">
    <source>
        <dbReference type="ARBA" id="ARBA00022849"/>
    </source>
</evidence>
<dbReference type="InterPro" id="IPR006659">
    <property type="entry name" value="Arsenate_reductase"/>
</dbReference>
<evidence type="ECO:0000256" key="6">
    <source>
        <dbReference type="PROSITE-ProRule" id="PRU01282"/>
    </source>
</evidence>
<dbReference type="PANTHER" id="PTHR30041:SF5">
    <property type="entry name" value="ARSENATE REDUCTASE-RELATED"/>
    <property type="match status" value="1"/>
</dbReference>
<dbReference type="NCBIfam" id="TIGR00014">
    <property type="entry name" value="arsC"/>
    <property type="match status" value="1"/>
</dbReference>
<keyword evidence="2" id="KW-0059">Arsenical resistance</keyword>
<evidence type="ECO:0000256" key="3">
    <source>
        <dbReference type="ARBA" id="ARBA00023002"/>
    </source>
</evidence>
<evidence type="ECO:0000256" key="4">
    <source>
        <dbReference type="ARBA" id="ARBA00038969"/>
    </source>
</evidence>